<proteinExistence type="inferred from homology"/>
<keyword evidence="6 8" id="KW-1133">Transmembrane helix</keyword>
<dbReference type="PANTHER" id="PTHR43271">
    <property type="entry name" value="BLL2771 PROTEIN"/>
    <property type="match status" value="1"/>
</dbReference>
<gene>
    <name evidence="10" type="ORF">BDK89_1883</name>
</gene>
<sequence>MPRTPRSELAVLTGAKVVSNTALRWVGPFLPTLERAFSTSTGTLTGIMGVCELGGLTTVATGPSLDRGHERRVFVAGLAAVAVSSLIALYGTVPSFAIAFLVLILGVSNLTVAGHAWIGHRVPFAARGRAIGTFETSWAIALLVGAPLLAALIAWVGWRGPYVALAIGAVVAAIVVVVFVGADAPHLAERAATTTTTATTTATTTTGRAPLPATAWAPMIGSALTAAAGIGTFVVSGAWLDDAYGLSTGGLGIVAAAFGLVELVSSTTVATHGDRIGARRSVIAGLIVLAVGAVAMLSAGDSRAIAIAGLLVFLTGFEFGFVSSLTLVSEAAPEARGRAIGLSNAMGTVARASAVFIGGQLYEAYGMTGTLGMVAVCASVAFVAFSLTRR</sequence>
<feature type="transmembrane region" description="Helical" evidence="8">
    <location>
        <begin position="305"/>
        <end position="328"/>
    </location>
</feature>
<dbReference type="SUPFAM" id="SSF103473">
    <property type="entry name" value="MFS general substrate transporter"/>
    <property type="match status" value="1"/>
</dbReference>
<feature type="transmembrane region" description="Helical" evidence="8">
    <location>
        <begin position="282"/>
        <end position="299"/>
    </location>
</feature>
<evidence type="ECO:0000256" key="4">
    <source>
        <dbReference type="ARBA" id="ARBA00022475"/>
    </source>
</evidence>
<evidence type="ECO:0000259" key="9">
    <source>
        <dbReference type="PROSITE" id="PS50850"/>
    </source>
</evidence>
<comment type="similarity">
    <text evidence="2">Belongs to the major facilitator superfamily.</text>
</comment>
<comment type="subcellular location">
    <subcellularLocation>
        <location evidence="1">Cell membrane</location>
        <topology evidence="1">Multi-pass membrane protein</topology>
    </subcellularLocation>
</comment>
<feature type="transmembrane region" description="Helical" evidence="8">
    <location>
        <begin position="216"/>
        <end position="239"/>
    </location>
</feature>
<feature type="transmembrane region" description="Helical" evidence="8">
    <location>
        <begin position="251"/>
        <end position="270"/>
    </location>
</feature>
<organism evidence="10 11">
    <name type="scientific">Ilumatobacter fluminis</name>
    <dbReference type="NCBI Taxonomy" id="467091"/>
    <lineage>
        <taxon>Bacteria</taxon>
        <taxon>Bacillati</taxon>
        <taxon>Actinomycetota</taxon>
        <taxon>Acidimicrobiia</taxon>
        <taxon>Acidimicrobiales</taxon>
        <taxon>Ilumatobacteraceae</taxon>
        <taxon>Ilumatobacter</taxon>
    </lineage>
</organism>
<keyword evidence="7 8" id="KW-0472">Membrane</keyword>
<evidence type="ECO:0000313" key="11">
    <source>
        <dbReference type="Proteomes" id="UP000294558"/>
    </source>
</evidence>
<comment type="caution">
    <text evidence="10">The sequence shown here is derived from an EMBL/GenBank/DDBJ whole genome shotgun (WGS) entry which is preliminary data.</text>
</comment>
<dbReference type="InterPro" id="IPR011701">
    <property type="entry name" value="MFS"/>
</dbReference>
<dbReference type="InterPro" id="IPR020846">
    <property type="entry name" value="MFS_dom"/>
</dbReference>
<dbReference type="RefSeq" id="WP_133868692.1">
    <property type="nucleotide sequence ID" value="NZ_SOAU01000001.1"/>
</dbReference>
<dbReference type="PANTHER" id="PTHR43271:SF2">
    <property type="entry name" value="BLL2771 PROTEIN"/>
    <property type="match status" value="1"/>
</dbReference>
<dbReference type="GO" id="GO:0022857">
    <property type="term" value="F:transmembrane transporter activity"/>
    <property type="evidence" value="ECO:0007669"/>
    <property type="project" value="InterPro"/>
</dbReference>
<keyword evidence="11" id="KW-1185">Reference proteome</keyword>
<dbReference type="AlphaFoldDB" id="A0A4R7I0D1"/>
<feature type="transmembrane region" description="Helical" evidence="8">
    <location>
        <begin position="162"/>
        <end position="182"/>
    </location>
</feature>
<evidence type="ECO:0000256" key="3">
    <source>
        <dbReference type="ARBA" id="ARBA00022448"/>
    </source>
</evidence>
<dbReference type="Pfam" id="PF07690">
    <property type="entry name" value="MFS_1"/>
    <property type="match status" value="1"/>
</dbReference>
<evidence type="ECO:0000256" key="7">
    <source>
        <dbReference type="ARBA" id="ARBA00023136"/>
    </source>
</evidence>
<evidence type="ECO:0000256" key="6">
    <source>
        <dbReference type="ARBA" id="ARBA00022989"/>
    </source>
</evidence>
<dbReference type="InterPro" id="IPR036259">
    <property type="entry name" value="MFS_trans_sf"/>
</dbReference>
<feature type="transmembrane region" description="Helical" evidence="8">
    <location>
        <begin position="73"/>
        <end position="90"/>
    </location>
</feature>
<feature type="transmembrane region" description="Helical" evidence="8">
    <location>
        <begin position="96"/>
        <end position="118"/>
    </location>
</feature>
<feature type="transmembrane region" description="Helical" evidence="8">
    <location>
        <begin position="138"/>
        <end position="156"/>
    </location>
</feature>
<dbReference type="OrthoDB" id="152712at2"/>
<evidence type="ECO:0000256" key="1">
    <source>
        <dbReference type="ARBA" id="ARBA00004651"/>
    </source>
</evidence>
<feature type="transmembrane region" description="Helical" evidence="8">
    <location>
        <begin position="364"/>
        <end position="387"/>
    </location>
</feature>
<name>A0A4R7I0D1_9ACTN</name>
<evidence type="ECO:0000256" key="2">
    <source>
        <dbReference type="ARBA" id="ARBA00008335"/>
    </source>
</evidence>
<dbReference type="EMBL" id="SOAU01000001">
    <property type="protein sequence ID" value="TDT16299.1"/>
    <property type="molecule type" value="Genomic_DNA"/>
</dbReference>
<evidence type="ECO:0000256" key="5">
    <source>
        <dbReference type="ARBA" id="ARBA00022692"/>
    </source>
</evidence>
<dbReference type="GO" id="GO:0005886">
    <property type="term" value="C:plasma membrane"/>
    <property type="evidence" value="ECO:0007669"/>
    <property type="project" value="UniProtKB-SubCell"/>
</dbReference>
<keyword evidence="3" id="KW-0813">Transport</keyword>
<protein>
    <submittedName>
        <fullName evidence="10">Putative MFS family arabinose efflux permease</fullName>
    </submittedName>
</protein>
<feature type="transmembrane region" description="Helical" evidence="8">
    <location>
        <begin position="340"/>
        <end position="358"/>
    </location>
</feature>
<keyword evidence="4" id="KW-1003">Cell membrane</keyword>
<dbReference type="PROSITE" id="PS50850">
    <property type="entry name" value="MFS"/>
    <property type="match status" value="1"/>
</dbReference>
<feature type="domain" description="Major facilitator superfamily (MFS) profile" evidence="9">
    <location>
        <begin position="1"/>
        <end position="390"/>
    </location>
</feature>
<dbReference type="Proteomes" id="UP000294558">
    <property type="component" value="Unassembled WGS sequence"/>
</dbReference>
<evidence type="ECO:0000256" key="8">
    <source>
        <dbReference type="SAM" id="Phobius"/>
    </source>
</evidence>
<dbReference type="Gene3D" id="1.20.1250.20">
    <property type="entry name" value="MFS general substrate transporter like domains"/>
    <property type="match status" value="1"/>
</dbReference>
<reference evidence="10 11" key="1">
    <citation type="submission" date="2019-03" db="EMBL/GenBank/DDBJ databases">
        <title>Sequencing the genomes of 1000 actinobacteria strains.</title>
        <authorList>
            <person name="Klenk H.-P."/>
        </authorList>
    </citation>
    <scope>NUCLEOTIDE SEQUENCE [LARGE SCALE GENOMIC DNA]</scope>
    <source>
        <strain evidence="10 11">DSM 18936</strain>
    </source>
</reference>
<evidence type="ECO:0000313" key="10">
    <source>
        <dbReference type="EMBL" id="TDT16299.1"/>
    </source>
</evidence>
<accession>A0A4R7I0D1</accession>
<keyword evidence="5 8" id="KW-0812">Transmembrane</keyword>